<feature type="transmembrane region" description="Helical" evidence="1">
    <location>
        <begin position="98"/>
        <end position="119"/>
    </location>
</feature>
<proteinExistence type="predicted"/>
<evidence type="ECO:0000256" key="1">
    <source>
        <dbReference type="SAM" id="Phobius"/>
    </source>
</evidence>
<dbReference type="KEGG" id="crx:CRECT_2022"/>
<feature type="transmembrane region" description="Helical" evidence="1">
    <location>
        <begin position="374"/>
        <end position="395"/>
    </location>
</feature>
<feature type="transmembrane region" description="Helical" evidence="1">
    <location>
        <begin position="324"/>
        <end position="354"/>
    </location>
</feature>
<sequence length="426" mass="44032">MLVAAQCVMVLTLLLMISGKTPLYTTAIVGSAISTLVAGFPITGGKEVVSLMSLVNGGLNPVIADMTGILMFIGVMQTSGFMDVIIRNIVRLGNKLGGGAGVATAGGIAAGVIGMLTGFTQPAITAVITGTASTKLGVDPNRSAGIHGHAGILGNYGGFTHPTQVAVIAVTNIGFGLINVIGTLVSLCVFACALFRLKRIQRKDGISISKEEIEKISKEFEINDSGISVWRAFLPFMMLFAGFILGYPVFIVGIASAIFTILLSILSFQKGENDMLEGVSKIATPLVATIGFLFMSGVIKQIGLAAVIGEIFTPMLTHAPLQSMLLVSALAGLVTQSNAASVAITIPFLQAALALGTATPLSLAVMAAGGSAMLQYYLTGGPVAALATVIPVIPNSELKAANKFQRPNMLFGLAVLFALSFVFSIF</sequence>
<dbReference type="EMBL" id="CP012543">
    <property type="protein sequence ID" value="QCD47626.1"/>
    <property type="molecule type" value="Genomic_DNA"/>
</dbReference>
<reference evidence="2 3" key="1">
    <citation type="submission" date="2016-07" db="EMBL/GenBank/DDBJ databases">
        <title>Comparative genomics of the Campylobacter concisus group.</title>
        <authorList>
            <person name="Miller W.G."/>
            <person name="Yee E."/>
            <person name="Chapman M.H."/>
            <person name="Huynh S."/>
            <person name="Bono J.L."/>
            <person name="On S.L.W."/>
            <person name="StLeger J."/>
            <person name="Foster G."/>
            <person name="Parker C.T."/>
        </authorList>
    </citation>
    <scope>NUCLEOTIDE SEQUENCE [LARGE SCALE GENOMIC DNA]</scope>
    <source>
        <strain evidence="2 3">ATCC 33238</strain>
    </source>
</reference>
<dbReference type="AlphaFoldDB" id="A0A6G5QQ95"/>
<feature type="transmembrane region" description="Helical" evidence="1">
    <location>
        <begin position="165"/>
        <end position="195"/>
    </location>
</feature>
<keyword evidence="1" id="KW-0472">Membrane</keyword>
<dbReference type="Proteomes" id="UP000502377">
    <property type="component" value="Chromosome"/>
</dbReference>
<feature type="transmembrane region" description="Helical" evidence="1">
    <location>
        <begin position="62"/>
        <end position="86"/>
    </location>
</feature>
<keyword evidence="1" id="KW-0812">Transmembrane</keyword>
<accession>A0A6G5QQ95</accession>
<gene>
    <name evidence="2" type="ORF">CRECT_2022</name>
</gene>
<organism evidence="2 3">
    <name type="scientific">Campylobacter rectus</name>
    <name type="common">Wolinella recta</name>
    <dbReference type="NCBI Taxonomy" id="203"/>
    <lineage>
        <taxon>Bacteria</taxon>
        <taxon>Pseudomonadati</taxon>
        <taxon>Campylobacterota</taxon>
        <taxon>Epsilonproteobacteria</taxon>
        <taxon>Campylobacterales</taxon>
        <taxon>Campylobacteraceae</taxon>
        <taxon>Campylobacter</taxon>
    </lineage>
</organism>
<feature type="transmembrane region" description="Helical" evidence="1">
    <location>
        <begin position="233"/>
        <end position="266"/>
    </location>
</feature>
<feature type="transmembrane region" description="Helical" evidence="1">
    <location>
        <begin position="286"/>
        <end position="312"/>
    </location>
</feature>
<feature type="transmembrane region" description="Helical" evidence="1">
    <location>
        <begin position="407"/>
        <end position="425"/>
    </location>
</feature>
<keyword evidence="1" id="KW-1133">Transmembrane helix</keyword>
<feature type="transmembrane region" description="Helical" evidence="1">
    <location>
        <begin position="21"/>
        <end position="42"/>
    </location>
</feature>
<protein>
    <submittedName>
        <fullName evidence="2">Putative membrane protein, putative transporter</fullName>
    </submittedName>
</protein>
<name>A0A6G5QQ95_CAMRE</name>
<dbReference type="RefSeq" id="WP_039887723.1">
    <property type="nucleotide sequence ID" value="NZ_CP012543.1"/>
</dbReference>
<evidence type="ECO:0000313" key="2">
    <source>
        <dbReference type="EMBL" id="QCD47626.1"/>
    </source>
</evidence>
<evidence type="ECO:0000313" key="3">
    <source>
        <dbReference type="Proteomes" id="UP000502377"/>
    </source>
</evidence>